<dbReference type="Proteomes" id="UP000558958">
    <property type="component" value="Unassembled WGS sequence"/>
</dbReference>
<protein>
    <submittedName>
        <fullName evidence="1">SPT16 protein</fullName>
    </submittedName>
</protein>
<evidence type="ECO:0000313" key="1">
    <source>
        <dbReference type="EMBL" id="NXG03624.1"/>
    </source>
</evidence>
<reference evidence="1 2" key="1">
    <citation type="submission" date="2019-09" db="EMBL/GenBank/DDBJ databases">
        <title>Bird 10,000 Genomes (B10K) Project - Family phase.</title>
        <authorList>
            <person name="Zhang G."/>
        </authorList>
    </citation>
    <scope>NUCLEOTIDE SEQUENCE [LARGE SCALE GENOMIC DNA]</scope>
    <source>
        <strain evidence="1">B10K-DU-001-06</strain>
        <tissue evidence="1">Muscle</tissue>
    </source>
</reference>
<dbReference type="GO" id="GO:0007283">
    <property type="term" value="P:spermatogenesis"/>
    <property type="evidence" value="ECO:0007669"/>
    <property type="project" value="InterPro"/>
</dbReference>
<feature type="non-terminal residue" evidence="1">
    <location>
        <position position="1"/>
    </location>
</feature>
<comment type="caution">
    <text evidence="1">The sequence shown here is derived from an EMBL/GenBank/DDBJ whole genome shotgun (WGS) entry which is preliminary data.</text>
</comment>
<name>A0A7K8YJC0_9PASS</name>
<accession>A0A7K8YJC0</accession>
<dbReference type="GO" id="GO:0005794">
    <property type="term" value="C:Golgi apparatus"/>
    <property type="evidence" value="ECO:0007669"/>
    <property type="project" value="InterPro"/>
</dbReference>
<dbReference type="InterPro" id="IPR029161">
    <property type="entry name" value="SPATA16"/>
</dbReference>
<dbReference type="PANTHER" id="PTHR47228">
    <property type="entry name" value="SPERMATOGENESIS-ASSOCIATED PROTEIN 16"/>
    <property type="match status" value="1"/>
</dbReference>
<feature type="non-terminal residue" evidence="1">
    <location>
        <position position="157"/>
    </location>
</feature>
<gene>
    <name evidence="1" type="primary">Spata16</name>
    <name evidence="1" type="ORF">SAKLUC_R01392</name>
</gene>
<dbReference type="PANTHER" id="PTHR47228:SF1">
    <property type="entry name" value="SPERMATOGENESIS-ASSOCIATED PROTEIN 16"/>
    <property type="match status" value="1"/>
</dbReference>
<dbReference type="EMBL" id="VWZD01004808">
    <property type="protein sequence ID" value="NXG03624.1"/>
    <property type="molecule type" value="Genomic_DNA"/>
</dbReference>
<keyword evidence="2" id="KW-1185">Reference proteome</keyword>
<sequence>RSIIQNPSHFRTHLRQAACLRSLRRCSEAARSAMVADCLYVLAGGATLGTSDLIHLYWQALIQEALGGEGAFWVLYTPFDEREDKADKAREAAQTLAEEHPDYTQHIFTDPHGIHLLPEGAEPLPDQQYLLTLGFRDKELGKAVEKSVTRKLPIWPG</sequence>
<evidence type="ECO:0000313" key="2">
    <source>
        <dbReference type="Proteomes" id="UP000558958"/>
    </source>
</evidence>
<organism evidence="1 2">
    <name type="scientific">Sakesphorus luctuosus</name>
    <dbReference type="NCBI Taxonomy" id="419690"/>
    <lineage>
        <taxon>Eukaryota</taxon>
        <taxon>Metazoa</taxon>
        <taxon>Chordata</taxon>
        <taxon>Craniata</taxon>
        <taxon>Vertebrata</taxon>
        <taxon>Euteleostomi</taxon>
        <taxon>Archelosauria</taxon>
        <taxon>Archosauria</taxon>
        <taxon>Dinosauria</taxon>
        <taxon>Saurischia</taxon>
        <taxon>Theropoda</taxon>
        <taxon>Coelurosauria</taxon>
        <taxon>Aves</taxon>
        <taxon>Neognathae</taxon>
        <taxon>Neoaves</taxon>
        <taxon>Telluraves</taxon>
        <taxon>Australaves</taxon>
        <taxon>Passeriformes</taxon>
        <taxon>Thamnophilidae</taxon>
        <taxon>Sakesphorus</taxon>
    </lineage>
</organism>
<proteinExistence type="predicted"/>
<dbReference type="AlphaFoldDB" id="A0A7K8YJC0"/>
<dbReference type="Pfam" id="PF15015">
    <property type="entry name" value="NYD-SP12_N"/>
    <property type="match status" value="1"/>
</dbReference>